<dbReference type="GO" id="GO:0016787">
    <property type="term" value="F:hydrolase activity"/>
    <property type="evidence" value="ECO:0007669"/>
    <property type="project" value="UniProtKB-KW"/>
</dbReference>
<keyword evidence="4" id="KW-1185">Reference proteome</keyword>
<reference evidence="4" key="1">
    <citation type="journal article" date="2019" name="Int. J. Syst. Evol. Microbiol.">
        <title>The Global Catalogue of Microorganisms (GCM) 10K type strain sequencing project: providing services to taxonomists for standard genome sequencing and annotation.</title>
        <authorList>
            <consortium name="The Broad Institute Genomics Platform"/>
            <consortium name="The Broad Institute Genome Sequencing Center for Infectious Disease"/>
            <person name="Wu L."/>
            <person name="Ma J."/>
        </authorList>
    </citation>
    <scope>NUCLEOTIDE SEQUENCE [LARGE SCALE GENOMIC DNA]</scope>
    <source>
        <strain evidence="4">KCTC 42456</strain>
    </source>
</reference>
<dbReference type="InterPro" id="IPR029062">
    <property type="entry name" value="Class_I_gatase-like"/>
</dbReference>
<dbReference type="InterPro" id="IPR012341">
    <property type="entry name" value="6hp_glycosidase-like_sf"/>
</dbReference>
<evidence type="ECO:0000256" key="2">
    <source>
        <dbReference type="SAM" id="SignalP"/>
    </source>
</evidence>
<dbReference type="Pfam" id="PF07470">
    <property type="entry name" value="Glyco_hydro_88"/>
    <property type="match status" value="1"/>
</dbReference>
<dbReference type="InterPro" id="IPR010905">
    <property type="entry name" value="Glyco_hydro_88"/>
</dbReference>
<dbReference type="Proteomes" id="UP001597546">
    <property type="component" value="Unassembled WGS sequence"/>
</dbReference>
<comment type="caution">
    <text evidence="3">The sequence shown here is derived from an EMBL/GenBank/DDBJ whole genome shotgun (WGS) entry which is preliminary data.</text>
</comment>
<accession>A0ABW5TTX6</accession>
<dbReference type="Gene3D" id="1.50.10.10">
    <property type="match status" value="1"/>
</dbReference>
<feature type="signal peptide" evidence="2">
    <location>
        <begin position="1"/>
        <end position="22"/>
    </location>
</feature>
<name>A0ABW5TTX6_9SPHI</name>
<dbReference type="InterPro" id="IPR008928">
    <property type="entry name" value="6-hairpin_glycosidase_sf"/>
</dbReference>
<evidence type="ECO:0000256" key="1">
    <source>
        <dbReference type="ARBA" id="ARBA00022801"/>
    </source>
</evidence>
<sequence>MTKFKKICFLIVPVLIMMGSCASIKNKKVDDKKSLSEELSKTIIDKYAYPVLNESRPLKWTYETGVYLTGISQVWKRTGKGEYFKYIQDCMDSFIDEQGNIKTYKFADYNIDNVRNGVNLMLLYKVTGKKKYYTAAAQLRKQLQEQPRTNGGSFWHKKIYPWQVWLDGLYMGMPFYTEWAVEFNEPEVFDDVVNQFVDIEKQARDTNTGLIYHGWDESKEQAWANKTTGNSPNFWGRAMGWYGMALVDVLDNFPKDHPKRTELLAVLNRLAISIQMSQDKKNGLWYQILDKPDGKGNYLEASASSMFVYTLAKAVRMGYVDASFEKVAEKGYAGIKNQFLETDDKGFLHLNGTVSVAGLGGKPYRDGSYEYYLSEKVVQDDPKGAGAFIMAANEMELRNISQVGAGKTVMLDNFFNNEFRKDINGNNQSFHYVWNEWDNNGFGLLGEHFRYTGAKTETIKESPTETNLANASVYIIVDPDTKKETEFPHYMQAPAIQNIVEWVKKGGVLLLMANDSSNAELPHFNDLARQFGIEFKNELKNPVTGSQFDMGLIKIDAGNQVFPLGATTYLKEISTLGLKEPAKAVVNHNGDVVMATSKLGKGTVFAVGDPWLYNEYTDGRKLPNKFENLQAAQQLVAWLLKQAK</sequence>
<dbReference type="PROSITE" id="PS51257">
    <property type="entry name" value="PROKAR_LIPOPROTEIN"/>
    <property type="match status" value="1"/>
</dbReference>
<proteinExistence type="predicted"/>
<dbReference type="EMBL" id="JBHULV010000046">
    <property type="protein sequence ID" value="MFD2732731.1"/>
    <property type="molecule type" value="Genomic_DNA"/>
</dbReference>
<dbReference type="RefSeq" id="WP_379040322.1">
    <property type="nucleotide sequence ID" value="NZ_JBHSKW010000003.1"/>
</dbReference>
<dbReference type="PANTHER" id="PTHR33886:SF8">
    <property type="entry name" value="UNSATURATED RHAMNOGALACTURONAN HYDROLASE (EUROFUNG)"/>
    <property type="match status" value="1"/>
</dbReference>
<gene>
    <name evidence="3" type="ORF">ACFSSE_13565</name>
</gene>
<evidence type="ECO:0000313" key="4">
    <source>
        <dbReference type="Proteomes" id="UP001597546"/>
    </source>
</evidence>
<dbReference type="InterPro" id="IPR052043">
    <property type="entry name" value="PolySaccharide_Degr_Enz"/>
</dbReference>
<dbReference type="PANTHER" id="PTHR33886">
    <property type="entry name" value="UNSATURATED RHAMNOGALACTURONAN HYDROLASE (EUROFUNG)"/>
    <property type="match status" value="1"/>
</dbReference>
<dbReference type="Gene3D" id="3.40.50.880">
    <property type="match status" value="1"/>
</dbReference>
<dbReference type="SUPFAM" id="SSF48208">
    <property type="entry name" value="Six-hairpin glycosidases"/>
    <property type="match status" value="1"/>
</dbReference>
<keyword evidence="2" id="KW-0732">Signal</keyword>
<protein>
    <submittedName>
        <fullName evidence="3">Glycoside hydrolase family 88 protein</fullName>
    </submittedName>
</protein>
<organism evidence="3 4">
    <name type="scientific">Pedobacter alpinus</name>
    <dbReference type="NCBI Taxonomy" id="1590643"/>
    <lineage>
        <taxon>Bacteria</taxon>
        <taxon>Pseudomonadati</taxon>
        <taxon>Bacteroidota</taxon>
        <taxon>Sphingobacteriia</taxon>
        <taxon>Sphingobacteriales</taxon>
        <taxon>Sphingobacteriaceae</taxon>
        <taxon>Pedobacter</taxon>
    </lineage>
</organism>
<feature type="chain" id="PRO_5046401512" evidence="2">
    <location>
        <begin position="23"/>
        <end position="644"/>
    </location>
</feature>
<evidence type="ECO:0000313" key="3">
    <source>
        <dbReference type="EMBL" id="MFD2732731.1"/>
    </source>
</evidence>
<keyword evidence="1 3" id="KW-0378">Hydrolase</keyword>
<dbReference type="SUPFAM" id="SSF52317">
    <property type="entry name" value="Class I glutamine amidotransferase-like"/>
    <property type="match status" value="1"/>
</dbReference>